<reference evidence="2" key="1">
    <citation type="journal article" date="2014" name="Int. J. Syst. Evol. Microbiol.">
        <title>Complete genome sequence of Corynebacterium casei LMG S-19264T (=DSM 44701T), isolated from a smear-ripened cheese.</title>
        <authorList>
            <consortium name="US DOE Joint Genome Institute (JGI-PGF)"/>
            <person name="Walter F."/>
            <person name="Albersmeier A."/>
            <person name="Kalinowski J."/>
            <person name="Ruckert C."/>
        </authorList>
    </citation>
    <scope>NUCLEOTIDE SEQUENCE</scope>
    <source>
        <strain evidence="2">CGMCC 1.15758</strain>
    </source>
</reference>
<gene>
    <name evidence="2" type="ORF">GCM10010995_18380</name>
</gene>
<sequence length="170" mass="19879">MSRYDNINMDNLWNEEQDHFSNEQYYSLLIEQYKIYVEMADRASFRRVSINLFFLIANIAIVGIMALGISRSSTELSLGLLVLPLLGLLAICYCWWRVVRFYRHTVNIKEQVIGALEKRLPSSPIFSAERVTALQKGSFTPLKRIETYMPFVFFLLYIGIYIYLLIAWGK</sequence>
<evidence type="ECO:0008006" key="4">
    <source>
        <dbReference type="Google" id="ProtNLM"/>
    </source>
</evidence>
<keyword evidence="1" id="KW-0472">Membrane</keyword>
<keyword evidence="1" id="KW-0812">Transmembrane</keyword>
<dbReference type="EMBL" id="BMJS01000021">
    <property type="protein sequence ID" value="GGG01260.1"/>
    <property type="molecule type" value="Genomic_DNA"/>
</dbReference>
<comment type="caution">
    <text evidence="2">The sequence shown here is derived from an EMBL/GenBank/DDBJ whole genome shotgun (WGS) entry which is preliminary data.</text>
</comment>
<feature type="transmembrane region" description="Helical" evidence="1">
    <location>
        <begin position="48"/>
        <end position="70"/>
    </location>
</feature>
<reference evidence="2" key="2">
    <citation type="submission" date="2020-09" db="EMBL/GenBank/DDBJ databases">
        <authorList>
            <person name="Sun Q."/>
            <person name="Zhou Y."/>
        </authorList>
    </citation>
    <scope>NUCLEOTIDE SEQUENCE</scope>
    <source>
        <strain evidence="2">CGMCC 1.15758</strain>
    </source>
</reference>
<feature type="transmembrane region" description="Helical" evidence="1">
    <location>
        <begin position="148"/>
        <end position="168"/>
    </location>
</feature>
<dbReference type="OrthoDB" id="2048536at2"/>
<keyword evidence="1" id="KW-1133">Transmembrane helix</keyword>
<evidence type="ECO:0000256" key="1">
    <source>
        <dbReference type="SAM" id="Phobius"/>
    </source>
</evidence>
<name>A0A8J2Z561_9GAMM</name>
<proteinExistence type="predicted"/>
<dbReference type="AlphaFoldDB" id="A0A8J2Z561"/>
<keyword evidence="3" id="KW-1185">Reference proteome</keyword>
<evidence type="ECO:0000313" key="3">
    <source>
        <dbReference type="Proteomes" id="UP000636949"/>
    </source>
</evidence>
<organism evidence="2 3">
    <name type="scientific">Cysteiniphilum litorale</name>
    <dbReference type="NCBI Taxonomy" id="2056700"/>
    <lineage>
        <taxon>Bacteria</taxon>
        <taxon>Pseudomonadati</taxon>
        <taxon>Pseudomonadota</taxon>
        <taxon>Gammaproteobacteria</taxon>
        <taxon>Thiotrichales</taxon>
        <taxon>Fastidiosibacteraceae</taxon>
        <taxon>Cysteiniphilum</taxon>
    </lineage>
</organism>
<dbReference type="Proteomes" id="UP000636949">
    <property type="component" value="Unassembled WGS sequence"/>
</dbReference>
<evidence type="ECO:0000313" key="2">
    <source>
        <dbReference type="EMBL" id="GGG01260.1"/>
    </source>
</evidence>
<accession>A0A8J2Z561</accession>
<dbReference type="RefSeq" id="WP_117003111.1">
    <property type="nucleotide sequence ID" value="NZ_BMJS01000021.1"/>
</dbReference>
<feature type="transmembrane region" description="Helical" evidence="1">
    <location>
        <begin position="76"/>
        <end position="96"/>
    </location>
</feature>
<protein>
    <recommendedName>
        <fullName evidence="4">Small integral membrane protein</fullName>
    </recommendedName>
</protein>
<dbReference type="Pfam" id="PF24838">
    <property type="entry name" value="8xMP"/>
    <property type="match status" value="1"/>
</dbReference>
<dbReference type="InterPro" id="IPR056918">
    <property type="entry name" value="8xMP"/>
</dbReference>